<dbReference type="EMBL" id="JBIMZQ010000017">
    <property type="protein sequence ID" value="KAL3666466.1"/>
    <property type="molecule type" value="Genomic_DNA"/>
</dbReference>
<reference evidence="2 3" key="1">
    <citation type="submission" date="2024-09" db="EMBL/GenBank/DDBJ databases">
        <title>Genome sequencing and assembly of Phytophthora oleae, isolate VK10A, causative agent of rot of olive drupes.</title>
        <authorList>
            <person name="Conti Taguali S."/>
            <person name="Riolo M."/>
            <person name="La Spada F."/>
            <person name="Cacciola S.O."/>
            <person name="Dionisio G."/>
        </authorList>
    </citation>
    <scope>NUCLEOTIDE SEQUENCE [LARGE SCALE GENOMIC DNA]</scope>
    <source>
        <strain evidence="2 3">VK10A</strain>
    </source>
</reference>
<keyword evidence="3" id="KW-1185">Reference proteome</keyword>
<dbReference type="SMART" id="SM00028">
    <property type="entry name" value="TPR"/>
    <property type="match status" value="3"/>
</dbReference>
<dbReference type="InterPro" id="IPR019734">
    <property type="entry name" value="TPR_rpt"/>
</dbReference>
<sequence>MAFPFPGCDPAFVSAILSRMAMNERDGFFESDSDDADRFEELGEPSSAREEMIERFKTMRAKFVRPGGIFADQMFTGPMYAHAMTMDDSRPQSQVRSLRDLKPMIGKELELGVMHRGRYLCGWVAVDDAFFGIASTSILLEDVTGYLVEIAAYGLVDTELPPHERQRILTRKFPKGRAIIVLEPYYKVRMDGSLGVRVEKANEITPWQDEPTELTTWKNFGNEFFGGLNSNNEGRGALACYQRALQADQSEIHSLVSLLNNIATCRFKTKDYASSIQFSGAAVHLDPTYFEGWYRLASALAEHAAESQEGGNGRNKAIVPRVVAHARSELPSMSSDEKKLLENIVKKASSVNHSSLESYAEWSVELSPPGLIVVQEELSELKSVDVWRREGTESFTKGDYQAAEECYRKGVATLVSCCQKVSVVLNNIAAVHLMLSRQKNFNATGCELVKVEGMPLIEACLLNCTVACVIDPLNYKAWLRRERCLQDIGFKNEKCVRDLQEVRASVMAIESVQTNERLKEFKHSLDAAIQQHLQKQPASKDPQEAPGGDGSAFDVHGVEDIESIDEYIARMEGFVSRTRFAYALTGSHLNPRMHLFPRELKMFLTDLPPEIHIEFPELRAWPEGVASDFAYKALYRAYLEASTRPWVDALSMREGSFFTTLTLADVMKRWHGTGALEIMRARGSSRLGDIVDGREARSDYEPQYEARTRSSFANNPSRAEVYYFASTHVAIGFCDFSSLLAATLRNNSNTDAPLRFVGFDMNEFAVAKCKVVAQMLGSSSVAISSVMEIWLSSTWSDTTLADFKECVNAVLMNEHQENSKVMAYLRHWASAEPVSAATAHCTFWENLAKRNKIALGSLCSFRREIDRLDLTEYMLSGEIRASADILKLMATEQPGAVDVRTKAKKKRNRKYKKKTAAKSEVATPTTLVGNLTMFNVPAGSPPLEDDIAFNTVDFGLLVEDYVTREKKQKRSTNGLSVVDLFIIHILKNLFRLRELLRTNKLTIEVNYGVLKAVRGEAVNDYVNQELLARIARLRPDTISWSNMVDDFLPEDFHDLARRCSAHGNCVHYGYSMNWPTQVCGTSIIDLGKGHFKKMLDVVLDSALGFPIDLAPMPLPSVVDMLKAAGLDKLLFLPFREHSLNSTAYVLAQLFNDEWADHFMKKGMPTTREKQRLGALNTPLNCGLQMGAMELALPCPLYRSSLTLHMSWCYDPRVRLVVNSRFEATPAYVAMLAQVMASFRV</sequence>
<name>A0ABD3FJJ6_9STRA</name>
<feature type="region of interest" description="Disordered" evidence="1">
    <location>
        <begin position="532"/>
        <end position="554"/>
    </location>
</feature>
<protein>
    <recommendedName>
        <fullName evidence="4">Clu domain-containing protein</fullName>
    </recommendedName>
</protein>
<dbReference type="Proteomes" id="UP001632037">
    <property type="component" value="Unassembled WGS sequence"/>
</dbReference>
<evidence type="ECO:0000313" key="3">
    <source>
        <dbReference type="Proteomes" id="UP001632037"/>
    </source>
</evidence>
<dbReference type="SUPFAM" id="SSF48452">
    <property type="entry name" value="TPR-like"/>
    <property type="match status" value="2"/>
</dbReference>
<dbReference type="InterPro" id="IPR011990">
    <property type="entry name" value="TPR-like_helical_dom_sf"/>
</dbReference>
<dbReference type="PANTHER" id="PTHR46035:SF1">
    <property type="entry name" value="TETRATRICOPEPTIDE REPEAT PROTEIN 4"/>
    <property type="match status" value="1"/>
</dbReference>
<accession>A0ABD3FJJ6</accession>
<dbReference type="Gene3D" id="1.25.40.10">
    <property type="entry name" value="Tetratricopeptide repeat domain"/>
    <property type="match status" value="2"/>
</dbReference>
<evidence type="ECO:0000256" key="1">
    <source>
        <dbReference type="SAM" id="MobiDB-lite"/>
    </source>
</evidence>
<dbReference type="AlphaFoldDB" id="A0ABD3FJJ6"/>
<evidence type="ECO:0008006" key="4">
    <source>
        <dbReference type="Google" id="ProtNLM"/>
    </source>
</evidence>
<proteinExistence type="predicted"/>
<dbReference type="PANTHER" id="PTHR46035">
    <property type="entry name" value="TETRATRICOPEPTIDE REPEAT PROTEIN 4"/>
    <property type="match status" value="1"/>
</dbReference>
<comment type="caution">
    <text evidence="2">The sequence shown here is derived from an EMBL/GenBank/DDBJ whole genome shotgun (WGS) entry which is preliminary data.</text>
</comment>
<organism evidence="2 3">
    <name type="scientific">Phytophthora oleae</name>
    <dbReference type="NCBI Taxonomy" id="2107226"/>
    <lineage>
        <taxon>Eukaryota</taxon>
        <taxon>Sar</taxon>
        <taxon>Stramenopiles</taxon>
        <taxon>Oomycota</taxon>
        <taxon>Peronosporomycetes</taxon>
        <taxon>Peronosporales</taxon>
        <taxon>Peronosporaceae</taxon>
        <taxon>Phytophthora</taxon>
    </lineage>
</organism>
<gene>
    <name evidence="2" type="ORF">V7S43_008714</name>
</gene>
<evidence type="ECO:0000313" key="2">
    <source>
        <dbReference type="EMBL" id="KAL3666466.1"/>
    </source>
</evidence>